<sequence length="60" mass="6332">MAMANSLPELVCPHCGSLNCEDPYSCCVLPAYAANSPGITESGQKTARQLPYADEELSAL</sequence>
<feature type="compositionally biased region" description="Polar residues" evidence="1">
    <location>
        <begin position="38"/>
        <end position="47"/>
    </location>
</feature>
<dbReference type="EMBL" id="BAABJR010000016">
    <property type="protein sequence ID" value="GAA5214004.1"/>
    <property type="molecule type" value="Genomic_DNA"/>
</dbReference>
<proteinExistence type="predicted"/>
<protein>
    <submittedName>
        <fullName evidence="2">Uncharacterized protein</fullName>
    </submittedName>
</protein>
<keyword evidence="3" id="KW-1185">Reference proteome</keyword>
<gene>
    <name evidence="2" type="ORF">GCM10023323_57210</name>
</gene>
<reference evidence="3" key="1">
    <citation type="journal article" date="2019" name="Int. J. Syst. Evol. Microbiol.">
        <title>The Global Catalogue of Microorganisms (GCM) 10K type strain sequencing project: providing services to taxonomists for standard genome sequencing and annotation.</title>
        <authorList>
            <consortium name="The Broad Institute Genomics Platform"/>
            <consortium name="The Broad Institute Genome Sequencing Center for Infectious Disease"/>
            <person name="Wu L."/>
            <person name="Ma J."/>
        </authorList>
    </citation>
    <scope>NUCLEOTIDE SEQUENCE [LARGE SCALE GENOMIC DNA]</scope>
    <source>
        <strain evidence="3">JCM 18306</strain>
    </source>
</reference>
<evidence type="ECO:0000313" key="3">
    <source>
        <dbReference type="Proteomes" id="UP001499878"/>
    </source>
</evidence>
<accession>A0ABP9TCN9</accession>
<feature type="region of interest" description="Disordered" evidence="1">
    <location>
        <begin position="38"/>
        <end position="60"/>
    </location>
</feature>
<organism evidence="2 3">
    <name type="scientific">Streptomyces thinghirensis</name>
    <dbReference type="NCBI Taxonomy" id="551547"/>
    <lineage>
        <taxon>Bacteria</taxon>
        <taxon>Bacillati</taxon>
        <taxon>Actinomycetota</taxon>
        <taxon>Actinomycetes</taxon>
        <taxon>Kitasatosporales</taxon>
        <taxon>Streptomycetaceae</taxon>
        <taxon>Streptomyces</taxon>
    </lineage>
</organism>
<evidence type="ECO:0000313" key="2">
    <source>
        <dbReference type="EMBL" id="GAA5214004.1"/>
    </source>
</evidence>
<comment type="caution">
    <text evidence="2">The sequence shown here is derived from an EMBL/GenBank/DDBJ whole genome shotgun (WGS) entry which is preliminary data.</text>
</comment>
<name>A0ABP9TCN9_9ACTN</name>
<evidence type="ECO:0000256" key="1">
    <source>
        <dbReference type="SAM" id="MobiDB-lite"/>
    </source>
</evidence>
<dbReference type="Proteomes" id="UP001499878">
    <property type="component" value="Unassembled WGS sequence"/>
</dbReference>